<evidence type="ECO:0000313" key="3">
    <source>
        <dbReference type="EMBL" id="MCC3268074.1"/>
    </source>
</evidence>
<organism evidence="3 4">
    <name type="scientific">Arthrobacter gengyunqii</name>
    <dbReference type="NCBI Taxonomy" id="2886940"/>
    <lineage>
        <taxon>Bacteria</taxon>
        <taxon>Bacillati</taxon>
        <taxon>Actinomycetota</taxon>
        <taxon>Actinomycetes</taxon>
        <taxon>Micrococcales</taxon>
        <taxon>Micrococcaceae</taxon>
        <taxon>Arthrobacter</taxon>
    </lineage>
</organism>
<evidence type="ECO:0000259" key="2">
    <source>
        <dbReference type="Pfam" id="PF07859"/>
    </source>
</evidence>
<dbReference type="AlphaFoldDB" id="A0A9X1LYP2"/>
<dbReference type="GO" id="GO:0016787">
    <property type="term" value="F:hydrolase activity"/>
    <property type="evidence" value="ECO:0007669"/>
    <property type="project" value="UniProtKB-KW"/>
</dbReference>
<proteinExistence type="predicted"/>
<reference evidence="3" key="1">
    <citation type="submission" date="2021-10" db="EMBL/GenBank/DDBJ databases">
        <title>Novel species in genus Arthrobacter.</title>
        <authorList>
            <person name="Liu Y."/>
        </authorList>
    </citation>
    <scope>NUCLEOTIDE SEQUENCE</scope>
    <source>
        <strain evidence="3">Zg-Y809</strain>
    </source>
</reference>
<dbReference type="PANTHER" id="PTHR48081">
    <property type="entry name" value="AB HYDROLASE SUPERFAMILY PROTEIN C4A8.06C"/>
    <property type="match status" value="1"/>
</dbReference>
<evidence type="ECO:0000256" key="1">
    <source>
        <dbReference type="ARBA" id="ARBA00022801"/>
    </source>
</evidence>
<dbReference type="Pfam" id="PF07859">
    <property type="entry name" value="Abhydrolase_3"/>
    <property type="match status" value="1"/>
</dbReference>
<sequence>MEAFAPKAVSEEVLAFNSKFAELTGNLPGIWEIGLDKAREGGFKPAARVSAKAYDVEIGDGRTLHVVPSANPRAVLMHIHGGGFVLGGANQQDAVLERIADTVGVTCVSVGYRLAPEDPYPAAWDDCEAAALWLLENSTTVFGAPTTLMAGDSAGALLAVATLIRLRNRGLGSHIKGVSLGFGVYDSSMTPSQVLAKSGVLTTEDIARNVAAYAPDAALHQASEVSPLYADLKDLPAALFTVGTLDAMLDDSMFMYCRWLAAGGRAQLALYPGADHAFTESPHPHAKTANARIDEFLTECLERG</sequence>
<dbReference type="EMBL" id="JAJFZP010000003">
    <property type="protein sequence ID" value="MCC3268074.1"/>
    <property type="molecule type" value="Genomic_DNA"/>
</dbReference>
<dbReference type="InterPro" id="IPR013094">
    <property type="entry name" value="AB_hydrolase_3"/>
</dbReference>
<dbReference type="Proteomes" id="UP001139264">
    <property type="component" value="Unassembled WGS sequence"/>
</dbReference>
<keyword evidence="1 3" id="KW-0378">Hydrolase</keyword>
<dbReference type="InterPro" id="IPR050300">
    <property type="entry name" value="GDXG_lipolytic_enzyme"/>
</dbReference>
<comment type="caution">
    <text evidence="3">The sequence shown here is derived from an EMBL/GenBank/DDBJ whole genome shotgun (WGS) entry which is preliminary data.</text>
</comment>
<dbReference type="SUPFAM" id="SSF53474">
    <property type="entry name" value="alpha/beta-Hydrolases"/>
    <property type="match status" value="1"/>
</dbReference>
<feature type="domain" description="Alpha/beta hydrolase fold-3" evidence="2">
    <location>
        <begin position="76"/>
        <end position="279"/>
    </location>
</feature>
<protein>
    <submittedName>
        <fullName evidence="3">Alpha/beta hydrolase</fullName>
    </submittedName>
</protein>
<dbReference type="InterPro" id="IPR029058">
    <property type="entry name" value="AB_hydrolase_fold"/>
</dbReference>
<name>A0A9X1LYP2_9MICC</name>
<dbReference type="RefSeq" id="WP_227906540.1">
    <property type="nucleotide sequence ID" value="NZ_CP095461.1"/>
</dbReference>
<accession>A0A9X1LYP2</accession>
<evidence type="ECO:0000313" key="4">
    <source>
        <dbReference type="Proteomes" id="UP001139264"/>
    </source>
</evidence>
<dbReference type="Gene3D" id="3.40.50.1820">
    <property type="entry name" value="alpha/beta hydrolase"/>
    <property type="match status" value="1"/>
</dbReference>
<gene>
    <name evidence="3" type="ORF">LJ751_01695</name>
</gene>
<dbReference type="PANTHER" id="PTHR48081:SF8">
    <property type="entry name" value="ALPHA_BETA HYDROLASE FOLD-3 DOMAIN-CONTAINING PROTEIN-RELATED"/>
    <property type="match status" value="1"/>
</dbReference>